<keyword evidence="6 14" id="KW-0812">Transmembrane</keyword>
<comment type="caution">
    <text evidence="17">The sequence shown here is derived from an EMBL/GenBank/DDBJ whole genome shotgun (WGS) entry which is preliminary data.</text>
</comment>
<evidence type="ECO:0000256" key="6">
    <source>
        <dbReference type="ARBA" id="ARBA00022692"/>
    </source>
</evidence>
<evidence type="ECO:0000256" key="11">
    <source>
        <dbReference type="ARBA" id="ARBA00023170"/>
    </source>
</evidence>
<dbReference type="Pfam" id="PF01582">
    <property type="entry name" value="TIR"/>
    <property type="match status" value="1"/>
</dbReference>
<evidence type="ECO:0000256" key="1">
    <source>
        <dbReference type="ARBA" id="ARBA00004236"/>
    </source>
</evidence>
<dbReference type="SUPFAM" id="SSF52200">
    <property type="entry name" value="Toll/Interleukin receptor TIR domain"/>
    <property type="match status" value="1"/>
</dbReference>
<feature type="domain" description="TIR" evidence="16">
    <location>
        <begin position="1038"/>
        <end position="1174"/>
    </location>
</feature>
<dbReference type="PROSITE" id="PS51450">
    <property type="entry name" value="LRR"/>
    <property type="match status" value="7"/>
</dbReference>
<dbReference type="SMART" id="SM00082">
    <property type="entry name" value="LRRCT"/>
    <property type="match status" value="2"/>
</dbReference>
<keyword evidence="7 15" id="KW-0732">Signal</keyword>
<evidence type="ECO:0000256" key="7">
    <source>
        <dbReference type="ARBA" id="ARBA00022729"/>
    </source>
</evidence>
<dbReference type="GO" id="GO:0005886">
    <property type="term" value="C:plasma membrane"/>
    <property type="evidence" value="ECO:0007669"/>
    <property type="project" value="UniProtKB-SubCell"/>
</dbReference>
<dbReference type="InterPro" id="IPR032675">
    <property type="entry name" value="LRR_dom_sf"/>
</dbReference>
<sequence length="1304" mass="147302">MAVDTRILSRAVGCTLFLWSLSLPPGSDARNYVRAEDCTWEPMLSNSLIAGGGVSMTCSVRTLQGGPNPTNFSLIMPGHTVQLTIRCTGDVQGFQNSELADASFEHLRGLHSLSIERCKLDRLPPRAFQGLADLKHLAVRTFDIEWGQRVTLRVPPSTFAPLEGIESLDLSENNIESLPHKLLCGLSQLRFVNLTSNAFADVLGIGFSSESRCGPAVRELEVAYNRLKVLSERGFDSLVHLQELRLDHNQIARAEPGALAGVVQLERLDMAHNMLVALPSTLFQPTPKLSELYLRNNSLSALPPGLFTGLRELTMLDLAHNQLSSLGWLGQDGPMVDSLTRLRVLDLSHNKLTRLDFSAFRTLGSLETLQLQNNLIEFVADNTFAALGSLQLLVLSNNRLKSVGPHMLAGLRSVLTLQLDRNRLEAIHNDAFNNVSMLQEVNLAGNRLTGVPRVVSALKMLRSLDLSDNDIHDVANASYQGLSQLYALNLMGNVIGNITQGAFNDLPAVRILNLARNRIQAIEQGAFDDVPDLHYLRLDSNVIEDVNGLFSSLHDLIMLNISVNRVRWFDYALIPVGLQWLDIHDNQIEALGNYFELEQSLKLRTLDASFNKLTDLDSSSLPNGIEIVYFKNNNLKRIQPFAFLGKQNLTRVDLTNNQLQVLEMTTFRLSEVPMRRPLPEFAIADNPYLCDCHMEWLQRLQNAPTAGGSDESRQYPRVIDLHNVKSSQFLCEYKSHCFSLCHCCDFDACDCEMVCPENCTCYHDQSWGTNIVDCSGRQHRDTPRQLPMDVSEVYLDGNDIPPLTPHSFIGRKSMRVLFINNSNVATIQNRTFGGLQDLRTLRLENNQIRTLHGHEFEGLTKLKELYLSNNQLKYVNNVTFTHLKSLEVLHLDRNYLVEIAVWNLQYNPQLSAVRLAGNPWTCDCHYTRNLAEFLHERGDTVRDIFQLSCLYNETTALPLWELNVTECHSASEATTLIRQFQFRRVEEFLPMLGVLGAVFLICLVVVIALIAYRRQMSVWFFSHYGVRMFHRAPVEEEKLFDAFVSYSKKDEAFVAQILAPELECGNPPYRLCLHYRDLPMAGGYLSEAIQEAVESSRRTIVILSEHFLKSEWCRYEFKSAHHEVLNNNNHKLVVIFLGRVSYRELDPDIRMWLKHSTFLHWGEKNFWDKLSTVLPVAPPPPPPFLDLTADLWTATQRSLRGTLPPGYQHRATSGVPMVSTLTSHLDGSFRDSVEDGQPGSLRRPSDDHLISDVDDTTEAVYEIVKEPFVDLERIISIPMGAPNGRDFHPPDAHAYPYKKKKETS</sequence>
<keyword evidence="8" id="KW-0677">Repeat</keyword>
<dbReference type="Proteomes" id="UP000192247">
    <property type="component" value="Unassembled WGS sequence"/>
</dbReference>
<feature type="signal peptide" evidence="15">
    <location>
        <begin position="1"/>
        <end position="29"/>
    </location>
</feature>
<accession>A0A1V9XPQ6</accession>
<dbReference type="GO" id="GO:0007165">
    <property type="term" value="P:signal transduction"/>
    <property type="evidence" value="ECO:0007669"/>
    <property type="project" value="InterPro"/>
</dbReference>
<evidence type="ECO:0000256" key="15">
    <source>
        <dbReference type="SAM" id="SignalP"/>
    </source>
</evidence>
<dbReference type="Gene3D" id="3.40.50.10140">
    <property type="entry name" value="Toll/interleukin-1 receptor homology (TIR) domain"/>
    <property type="match status" value="1"/>
</dbReference>
<keyword evidence="9 14" id="KW-1133">Transmembrane helix</keyword>
<dbReference type="InterPro" id="IPR003591">
    <property type="entry name" value="Leu-rich_rpt_typical-subtyp"/>
</dbReference>
<keyword evidence="11" id="KW-0675">Receptor</keyword>
<dbReference type="FunFam" id="3.80.10.10:FF:001164">
    <property type="entry name" value="GH01279p"/>
    <property type="match status" value="1"/>
</dbReference>
<dbReference type="InterPro" id="IPR000483">
    <property type="entry name" value="Cys-rich_flank_reg_C"/>
</dbReference>
<evidence type="ECO:0000313" key="17">
    <source>
        <dbReference type="EMBL" id="OQR75328.1"/>
    </source>
</evidence>
<dbReference type="SUPFAM" id="SSF52058">
    <property type="entry name" value="L domain-like"/>
    <property type="match status" value="3"/>
</dbReference>
<dbReference type="FunFam" id="3.40.50.10140:FF:000021">
    <property type="entry name" value="Toll receptor 13"/>
    <property type="match status" value="1"/>
</dbReference>
<dbReference type="InParanoid" id="A0A1V9XPQ6"/>
<feature type="chain" id="PRO_5012551522" evidence="15">
    <location>
        <begin position="30"/>
        <end position="1304"/>
    </location>
</feature>
<dbReference type="Pfam" id="PF00560">
    <property type="entry name" value="LRR_1"/>
    <property type="match status" value="1"/>
</dbReference>
<dbReference type="PRINTS" id="PR01537">
    <property type="entry name" value="INTRLKN1R1F"/>
</dbReference>
<dbReference type="PANTHER" id="PTHR24365:SF541">
    <property type="entry name" value="PROTEIN TOLL-RELATED"/>
    <property type="match status" value="1"/>
</dbReference>
<organism evidence="17 18">
    <name type="scientific">Tropilaelaps mercedesae</name>
    <dbReference type="NCBI Taxonomy" id="418985"/>
    <lineage>
        <taxon>Eukaryota</taxon>
        <taxon>Metazoa</taxon>
        <taxon>Ecdysozoa</taxon>
        <taxon>Arthropoda</taxon>
        <taxon>Chelicerata</taxon>
        <taxon>Arachnida</taxon>
        <taxon>Acari</taxon>
        <taxon>Parasitiformes</taxon>
        <taxon>Mesostigmata</taxon>
        <taxon>Gamasina</taxon>
        <taxon>Dermanyssoidea</taxon>
        <taxon>Laelapidae</taxon>
        <taxon>Tropilaelaps</taxon>
    </lineage>
</organism>
<keyword evidence="18" id="KW-1185">Reference proteome</keyword>
<comment type="subcellular location">
    <subcellularLocation>
        <location evidence="1">Cell membrane</location>
    </subcellularLocation>
    <subcellularLocation>
        <location evidence="2">Membrane</location>
        <topology evidence="2">Single-pass type I membrane protein</topology>
    </subcellularLocation>
</comment>
<keyword evidence="5" id="KW-0433">Leucine-rich repeat</keyword>
<dbReference type="SMART" id="SM00255">
    <property type="entry name" value="TIR"/>
    <property type="match status" value="1"/>
</dbReference>
<evidence type="ECO:0000256" key="3">
    <source>
        <dbReference type="ARBA" id="ARBA00009634"/>
    </source>
</evidence>
<keyword evidence="4" id="KW-1003">Cell membrane</keyword>
<protein>
    <submittedName>
        <fullName evidence="17">Slit3 protein-like</fullName>
    </submittedName>
</protein>
<dbReference type="FunFam" id="3.80.10.10:FF:001438">
    <property type="entry name" value="Uncharacterized protein"/>
    <property type="match status" value="1"/>
</dbReference>
<name>A0A1V9XPQ6_9ACAR</name>
<dbReference type="InterPro" id="IPR001611">
    <property type="entry name" value="Leu-rich_rpt"/>
</dbReference>
<evidence type="ECO:0000256" key="4">
    <source>
        <dbReference type="ARBA" id="ARBA00022475"/>
    </source>
</evidence>
<dbReference type="Pfam" id="PF13516">
    <property type="entry name" value="LRR_6"/>
    <property type="match status" value="1"/>
</dbReference>
<gene>
    <name evidence="17" type="ORF">BIW11_08494</name>
</gene>
<dbReference type="FunCoup" id="A0A1V9XPQ6">
    <property type="interactions" value="1"/>
</dbReference>
<evidence type="ECO:0000313" key="18">
    <source>
        <dbReference type="Proteomes" id="UP000192247"/>
    </source>
</evidence>
<evidence type="ECO:0000256" key="5">
    <source>
        <dbReference type="ARBA" id="ARBA00022614"/>
    </source>
</evidence>
<dbReference type="InterPro" id="IPR000157">
    <property type="entry name" value="TIR_dom"/>
</dbReference>
<dbReference type="GO" id="GO:0038023">
    <property type="term" value="F:signaling receptor activity"/>
    <property type="evidence" value="ECO:0007669"/>
    <property type="project" value="TreeGrafter"/>
</dbReference>
<feature type="region of interest" description="Disordered" evidence="13">
    <location>
        <begin position="1228"/>
        <end position="1249"/>
    </location>
</feature>
<dbReference type="EMBL" id="MNPL01006535">
    <property type="protein sequence ID" value="OQR75328.1"/>
    <property type="molecule type" value="Genomic_DNA"/>
</dbReference>
<reference evidence="17 18" key="1">
    <citation type="journal article" date="2017" name="Gigascience">
        <title>Draft genome of the honey bee ectoparasitic mite, Tropilaelaps mercedesae, is shaped by the parasitic life history.</title>
        <authorList>
            <person name="Dong X."/>
            <person name="Armstrong S.D."/>
            <person name="Xia D."/>
            <person name="Makepeace B.L."/>
            <person name="Darby A.C."/>
            <person name="Kadowaki T."/>
        </authorList>
    </citation>
    <scope>NUCLEOTIDE SEQUENCE [LARGE SCALE GENOMIC DNA]</scope>
    <source>
        <strain evidence="17">Wuxi-XJTLU</strain>
    </source>
</reference>
<comment type="similarity">
    <text evidence="3">Belongs to the Toll-like receptor family.</text>
</comment>
<feature type="transmembrane region" description="Helical" evidence="14">
    <location>
        <begin position="988"/>
        <end position="1012"/>
    </location>
</feature>
<evidence type="ECO:0000256" key="9">
    <source>
        <dbReference type="ARBA" id="ARBA00022989"/>
    </source>
</evidence>
<evidence type="ECO:0000256" key="10">
    <source>
        <dbReference type="ARBA" id="ARBA00023136"/>
    </source>
</evidence>
<keyword evidence="10 14" id="KW-0472">Membrane</keyword>
<evidence type="ECO:0000256" key="14">
    <source>
        <dbReference type="SAM" id="Phobius"/>
    </source>
</evidence>
<dbReference type="SMART" id="SM00369">
    <property type="entry name" value="LRR_TYP"/>
    <property type="match status" value="22"/>
</dbReference>
<dbReference type="OrthoDB" id="2015831at2759"/>
<dbReference type="SMART" id="SM00365">
    <property type="entry name" value="LRR_SD22"/>
    <property type="match status" value="7"/>
</dbReference>
<proteinExistence type="inferred from homology"/>
<dbReference type="PROSITE" id="PS50104">
    <property type="entry name" value="TIR"/>
    <property type="match status" value="1"/>
</dbReference>
<evidence type="ECO:0000256" key="12">
    <source>
        <dbReference type="ARBA" id="ARBA00023180"/>
    </source>
</evidence>
<evidence type="ECO:0000256" key="13">
    <source>
        <dbReference type="SAM" id="MobiDB-lite"/>
    </source>
</evidence>
<dbReference type="PRINTS" id="PR00019">
    <property type="entry name" value="LEURICHRPT"/>
</dbReference>
<dbReference type="Pfam" id="PF13855">
    <property type="entry name" value="LRR_8"/>
    <property type="match status" value="5"/>
</dbReference>
<dbReference type="SMART" id="SM00364">
    <property type="entry name" value="LRR_BAC"/>
    <property type="match status" value="8"/>
</dbReference>
<evidence type="ECO:0000256" key="8">
    <source>
        <dbReference type="ARBA" id="ARBA00022737"/>
    </source>
</evidence>
<dbReference type="PANTHER" id="PTHR24365">
    <property type="entry name" value="TOLL-LIKE RECEPTOR"/>
    <property type="match status" value="1"/>
</dbReference>
<dbReference type="InterPro" id="IPR035897">
    <property type="entry name" value="Toll_tir_struct_dom_sf"/>
</dbReference>
<dbReference type="STRING" id="418985.A0A1V9XPQ6"/>
<keyword evidence="12" id="KW-0325">Glycoprotein</keyword>
<evidence type="ECO:0000256" key="2">
    <source>
        <dbReference type="ARBA" id="ARBA00004479"/>
    </source>
</evidence>
<feature type="region of interest" description="Disordered" evidence="13">
    <location>
        <begin position="1281"/>
        <end position="1304"/>
    </location>
</feature>
<evidence type="ECO:0000259" key="16">
    <source>
        <dbReference type="PROSITE" id="PS50104"/>
    </source>
</evidence>
<dbReference type="Gene3D" id="3.80.10.10">
    <property type="entry name" value="Ribonuclease Inhibitor"/>
    <property type="match status" value="6"/>
</dbReference>